<keyword evidence="1" id="KW-0732">Signal</keyword>
<sequence length="552" mass="61390">MKRTFSAILCAMLLMGTMTACGGGGNESSAAANNGGDGTSANAEAELPESIDVSVYMPIFNETPPETTLVGQKWTEMMEDYLGVQLNIDWQEVAYSDYLQKMSIYLAAGDWADVFTYTGTGVTKDQLMEYGQTGMVLCLDDYADYTPNLNKYYGEGNNRKNTECSDGKVYFMPGLGISPYTGGGQCCFAIRWDAYEANGMDVPQTLDDVYEDAKKFKELYPNSYPVSTTRDLLTMMYSLNNTSNQIYYDGEKYAYGPTDGGKLKGIVEWLAKMYAEGLLDPEYATQTGEMLYEKCLNDKAFISPWLYALEITDNINAASGDVEWAEIPMPTGTEGDTPWIVWPLREGNTLDGGTGIAINAKTEYPELMVKMLDYQLSDEMIELCTWGVEGETFTLDENGEHQYIEEISSAANPQTVMAEYGLYGSMACRPGIAFMPDSKGNYFQIFPKMPSWNGTELINVNSWEFFTMMHDAGINVAAPEAPSISFTVDESAQMSETMTTVNTFVDENIAKFIAGERPMSEWDAFVDEIAGYGDYQSILDMYNQKLEEFNAE</sequence>
<feature type="chain" id="PRO_5038963379" evidence="1">
    <location>
        <begin position="23"/>
        <end position="552"/>
    </location>
</feature>
<dbReference type="AlphaFoldDB" id="A0A9D1FMD2"/>
<evidence type="ECO:0000256" key="1">
    <source>
        <dbReference type="SAM" id="SignalP"/>
    </source>
</evidence>
<dbReference type="EMBL" id="DVJP01000027">
    <property type="protein sequence ID" value="HIS75850.1"/>
    <property type="molecule type" value="Genomic_DNA"/>
</dbReference>
<reference evidence="2" key="1">
    <citation type="submission" date="2020-10" db="EMBL/GenBank/DDBJ databases">
        <authorList>
            <person name="Gilroy R."/>
        </authorList>
    </citation>
    <scope>NUCLEOTIDE SEQUENCE</scope>
    <source>
        <strain evidence="2">CHK199-13235</strain>
    </source>
</reference>
<dbReference type="InterPro" id="IPR006059">
    <property type="entry name" value="SBP"/>
</dbReference>
<organism evidence="2 3">
    <name type="scientific">Candidatus Merdivicinus excrementipullorum</name>
    <dbReference type="NCBI Taxonomy" id="2840867"/>
    <lineage>
        <taxon>Bacteria</taxon>
        <taxon>Bacillati</taxon>
        <taxon>Bacillota</taxon>
        <taxon>Clostridia</taxon>
        <taxon>Eubacteriales</taxon>
        <taxon>Oscillospiraceae</taxon>
        <taxon>Oscillospiraceae incertae sedis</taxon>
        <taxon>Candidatus Merdivicinus</taxon>
    </lineage>
</organism>
<protein>
    <submittedName>
        <fullName evidence="2">Extracellular solute-binding protein</fullName>
    </submittedName>
</protein>
<reference evidence="2" key="2">
    <citation type="journal article" date="2021" name="PeerJ">
        <title>Extensive microbial diversity within the chicken gut microbiome revealed by metagenomics and culture.</title>
        <authorList>
            <person name="Gilroy R."/>
            <person name="Ravi A."/>
            <person name="Getino M."/>
            <person name="Pursley I."/>
            <person name="Horton D.L."/>
            <person name="Alikhan N.F."/>
            <person name="Baker D."/>
            <person name="Gharbi K."/>
            <person name="Hall N."/>
            <person name="Watson M."/>
            <person name="Adriaenssens E.M."/>
            <person name="Foster-Nyarko E."/>
            <person name="Jarju S."/>
            <person name="Secka A."/>
            <person name="Antonio M."/>
            <person name="Oren A."/>
            <person name="Chaudhuri R.R."/>
            <person name="La Ragione R."/>
            <person name="Hildebrand F."/>
            <person name="Pallen M.J."/>
        </authorList>
    </citation>
    <scope>NUCLEOTIDE SEQUENCE</scope>
    <source>
        <strain evidence="2">CHK199-13235</strain>
    </source>
</reference>
<comment type="caution">
    <text evidence="2">The sequence shown here is derived from an EMBL/GenBank/DDBJ whole genome shotgun (WGS) entry which is preliminary data.</text>
</comment>
<dbReference type="Gene3D" id="3.40.190.10">
    <property type="entry name" value="Periplasmic binding protein-like II"/>
    <property type="match status" value="2"/>
</dbReference>
<dbReference type="PANTHER" id="PTHR43649">
    <property type="entry name" value="ARABINOSE-BINDING PROTEIN-RELATED"/>
    <property type="match status" value="1"/>
</dbReference>
<name>A0A9D1FMD2_9FIRM</name>
<gene>
    <name evidence="2" type="ORF">IAB51_03470</name>
</gene>
<dbReference type="PANTHER" id="PTHR43649:SF12">
    <property type="entry name" value="DIACETYLCHITOBIOSE BINDING PROTEIN DASA"/>
    <property type="match status" value="1"/>
</dbReference>
<dbReference type="Proteomes" id="UP000824002">
    <property type="component" value="Unassembled WGS sequence"/>
</dbReference>
<feature type="signal peptide" evidence="1">
    <location>
        <begin position="1"/>
        <end position="22"/>
    </location>
</feature>
<accession>A0A9D1FMD2</accession>
<proteinExistence type="predicted"/>
<dbReference type="InterPro" id="IPR050490">
    <property type="entry name" value="Bact_solute-bd_prot1"/>
</dbReference>
<evidence type="ECO:0000313" key="2">
    <source>
        <dbReference type="EMBL" id="HIS75850.1"/>
    </source>
</evidence>
<dbReference type="PROSITE" id="PS51257">
    <property type="entry name" value="PROKAR_LIPOPROTEIN"/>
    <property type="match status" value="1"/>
</dbReference>
<dbReference type="Pfam" id="PF01547">
    <property type="entry name" value="SBP_bac_1"/>
    <property type="match status" value="1"/>
</dbReference>
<evidence type="ECO:0000313" key="3">
    <source>
        <dbReference type="Proteomes" id="UP000824002"/>
    </source>
</evidence>
<dbReference type="SUPFAM" id="SSF53850">
    <property type="entry name" value="Periplasmic binding protein-like II"/>
    <property type="match status" value="1"/>
</dbReference>